<dbReference type="InterPro" id="IPR015421">
    <property type="entry name" value="PyrdxlP-dep_Trfase_major"/>
</dbReference>
<feature type="region of interest" description="Disordered" evidence="3">
    <location>
        <begin position="123"/>
        <end position="167"/>
    </location>
</feature>
<evidence type="ECO:0000256" key="1">
    <source>
        <dbReference type="ARBA" id="ARBA00001933"/>
    </source>
</evidence>
<organism evidence="4 5">
    <name type="scientific">Nocardia arthritidis</name>
    <dbReference type="NCBI Taxonomy" id="228602"/>
    <lineage>
        <taxon>Bacteria</taxon>
        <taxon>Bacillati</taxon>
        <taxon>Actinomycetota</taxon>
        <taxon>Actinomycetes</taxon>
        <taxon>Mycobacteriales</taxon>
        <taxon>Nocardiaceae</taxon>
        <taxon>Nocardia</taxon>
    </lineage>
</organism>
<feature type="region of interest" description="Disordered" evidence="3">
    <location>
        <begin position="54"/>
        <end position="104"/>
    </location>
</feature>
<evidence type="ECO:0000313" key="4">
    <source>
        <dbReference type="EMBL" id="QIS11252.1"/>
    </source>
</evidence>
<protein>
    <submittedName>
        <fullName evidence="4">dTDP-4-amino-4,6-dideoxygalactose transaminase</fullName>
        <ecNumber evidence="4">2.6.1.59</ecNumber>
    </submittedName>
</protein>
<keyword evidence="4" id="KW-0808">Transferase</keyword>
<dbReference type="Gene3D" id="3.40.640.10">
    <property type="entry name" value="Type I PLP-dependent aspartate aminotransferase-like (Major domain)"/>
    <property type="match status" value="1"/>
</dbReference>
<reference evidence="4 5" key="1">
    <citation type="journal article" date="2019" name="ACS Chem. Biol.">
        <title>Identification and Mobilization of a Cryptic Antibiotic Biosynthesis Gene Locus from a Human-Pathogenic Nocardia Isolate.</title>
        <authorList>
            <person name="Herisse M."/>
            <person name="Ishida K."/>
            <person name="Porter J.L."/>
            <person name="Howden B."/>
            <person name="Hertweck C."/>
            <person name="Stinear T.P."/>
            <person name="Pidot S.J."/>
        </authorList>
    </citation>
    <scope>NUCLEOTIDE SEQUENCE [LARGE SCALE GENOMIC DNA]</scope>
    <source>
        <strain evidence="4 5">AUSMDU00012717</strain>
    </source>
</reference>
<comment type="cofactor">
    <cofactor evidence="1">
        <name>pyridoxal 5'-phosphate</name>
        <dbReference type="ChEBI" id="CHEBI:597326"/>
    </cofactor>
</comment>
<proteinExistence type="inferred from homology"/>
<gene>
    <name evidence="4" type="primary">rffA</name>
    <name evidence="4" type="synonym">fcnA</name>
    <name evidence="4" type="synonym">wecE</name>
    <name evidence="4" type="ORF">F5544_16865</name>
</gene>
<dbReference type="GO" id="GO:0030170">
    <property type="term" value="F:pyridoxal phosphate binding"/>
    <property type="evidence" value="ECO:0007669"/>
    <property type="project" value="TreeGrafter"/>
</dbReference>
<keyword evidence="4" id="KW-0032">Aminotransferase</keyword>
<dbReference type="GO" id="GO:0000271">
    <property type="term" value="P:polysaccharide biosynthetic process"/>
    <property type="evidence" value="ECO:0007669"/>
    <property type="project" value="TreeGrafter"/>
</dbReference>
<accession>A0A6G9YDH5</accession>
<dbReference type="PANTHER" id="PTHR30244">
    <property type="entry name" value="TRANSAMINASE"/>
    <property type="match status" value="1"/>
</dbReference>
<dbReference type="EC" id="2.6.1.59" evidence="4"/>
<feature type="compositionally biased region" description="Basic residues" evidence="3">
    <location>
        <begin position="66"/>
        <end position="92"/>
    </location>
</feature>
<keyword evidence="2" id="KW-0663">Pyridoxal phosphate</keyword>
<dbReference type="GO" id="GO:0019180">
    <property type="term" value="F:dTDP-4-amino-4,6-dideoxygalactose transaminase activity"/>
    <property type="evidence" value="ECO:0007669"/>
    <property type="project" value="UniProtKB-EC"/>
</dbReference>
<dbReference type="AlphaFoldDB" id="A0A6G9YDH5"/>
<dbReference type="InterPro" id="IPR000653">
    <property type="entry name" value="DegT/StrS_aminotransferase"/>
</dbReference>
<evidence type="ECO:0000256" key="2">
    <source>
        <dbReference type="RuleBase" id="RU004508"/>
    </source>
</evidence>
<comment type="similarity">
    <text evidence="2">Belongs to the DegT/DnrJ/EryC1 family.</text>
</comment>
<dbReference type="Proteomes" id="UP000503540">
    <property type="component" value="Chromosome"/>
</dbReference>
<dbReference type="Gene3D" id="3.90.1150.10">
    <property type="entry name" value="Aspartate Aminotransferase, domain 1"/>
    <property type="match status" value="1"/>
</dbReference>
<feature type="compositionally biased region" description="Basic and acidic residues" evidence="3">
    <location>
        <begin position="143"/>
        <end position="167"/>
    </location>
</feature>
<dbReference type="EMBL" id="CP046172">
    <property type="protein sequence ID" value="QIS11252.1"/>
    <property type="molecule type" value="Genomic_DNA"/>
</dbReference>
<evidence type="ECO:0000313" key="5">
    <source>
        <dbReference type="Proteomes" id="UP000503540"/>
    </source>
</evidence>
<dbReference type="PANTHER" id="PTHR30244:SF34">
    <property type="entry name" value="DTDP-4-AMINO-4,6-DIDEOXYGALACTOSE TRANSAMINASE"/>
    <property type="match status" value="1"/>
</dbReference>
<dbReference type="InterPro" id="IPR015424">
    <property type="entry name" value="PyrdxlP-dep_Trfase"/>
</dbReference>
<name>A0A6G9YDH5_9NOCA</name>
<evidence type="ECO:0000256" key="3">
    <source>
        <dbReference type="SAM" id="MobiDB-lite"/>
    </source>
</evidence>
<sequence>MRRSSPTSSTPHWPSGPTWCTPSRPTPGRTASCATSHRAARNWCWPPCSPSRFHPLRKLPADPRRYRPPARRGRRQRRLPGRRAHLGGRQRRLGAGGAARGGPRRIRLQLPAAVLAVLEDGAVQRNSRPAPGEPARRHPRAGRRGDGRGDHLPEAVRQRQRSRGLDLDDRRAAAVLGRDPVLPRPDRRIPRCRTAYPRRQTPLPDGGFADPPARYHRDAGCARTSGCFGTDAGRGAGNRRREGQWGVSDRIIFSRPYRAGRELTNLEAVLGSDHSHGDGRFTRSATAKLKDITGAQHALLTTSCTHALELAALLLELGHDDEVIVPSFAFTSAATSIALRGATCVFVDIDEQTGNIDPAAVADAITARTKAVLVMHYGGVAAAMEPLLALADRHGLAVIEDNAHGLGGTWRGRQLGTIGTLGTQSFHDTKNVHCGEGGALLLSDDILMGRAEIMREKGTDRARFLRGQVDKYSWQDIGSSYLPSELNAAVLDAQLDEFETIQKDRHRVWDTYAAALPDWAARKDVRLMHVPDDAEHTAHLFYLRMPTEESRDGMIRHLSELGIVAPFHYIPLDSSPAGSKYGRTPVPCVRSARFSATLLRLPLWPMLTEQQLQRVVDGVTGFEW</sequence>
<dbReference type="KEGG" id="nah:F5544_16865"/>
<dbReference type="SUPFAM" id="SSF53383">
    <property type="entry name" value="PLP-dependent transferases"/>
    <property type="match status" value="1"/>
</dbReference>
<dbReference type="InterPro" id="IPR015422">
    <property type="entry name" value="PyrdxlP-dep_Trfase_small"/>
</dbReference>
<dbReference type="NCBIfam" id="NF008687">
    <property type="entry name" value="PRK11706.1"/>
    <property type="match status" value="1"/>
</dbReference>
<feature type="region of interest" description="Disordered" evidence="3">
    <location>
        <begin position="1"/>
        <end position="32"/>
    </location>
</feature>
<dbReference type="Pfam" id="PF01041">
    <property type="entry name" value="DegT_DnrJ_EryC1"/>
    <property type="match status" value="1"/>
</dbReference>
<keyword evidence="5" id="KW-1185">Reference proteome</keyword>
<dbReference type="CDD" id="cd00616">
    <property type="entry name" value="AHBA_syn"/>
    <property type="match status" value="1"/>
</dbReference>
<feature type="compositionally biased region" description="Low complexity" evidence="3">
    <location>
        <begin position="1"/>
        <end position="18"/>
    </location>
</feature>